<sequence length="44" mass="5126">MGKHINHMGVSRLLRDGDQHGPPRPSKKSIPDHRRNRSEYVTYT</sequence>
<dbReference type="Proteomes" id="UP000634136">
    <property type="component" value="Unassembled WGS sequence"/>
</dbReference>
<accession>A0A834TDW5</accession>
<organism evidence="2 3">
    <name type="scientific">Senna tora</name>
    <dbReference type="NCBI Taxonomy" id="362788"/>
    <lineage>
        <taxon>Eukaryota</taxon>
        <taxon>Viridiplantae</taxon>
        <taxon>Streptophyta</taxon>
        <taxon>Embryophyta</taxon>
        <taxon>Tracheophyta</taxon>
        <taxon>Spermatophyta</taxon>
        <taxon>Magnoliopsida</taxon>
        <taxon>eudicotyledons</taxon>
        <taxon>Gunneridae</taxon>
        <taxon>Pentapetalae</taxon>
        <taxon>rosids</taxon>
        <taxon>fabids</taxon>
        <taxon>Fabales</taxon>
        <taxon>Fabaceae</taxon>
        <taxon>Caesalpinioideae</taxon>
        <taxon>Cassia clade</taxon>
        <taxon>Senna</taxon>
    </lineage>
</organism>
<feature type="region of interest" description="Disordered" evidence="1">
    <location>
        <begin position="1"/>
        <end position="44"/>
    </location>
</feature>
<protein>
    <submittedName>
        <fullName evidence="2">Uncharacterized protein</fullName>
    </submittedName>
</protein>
<evidence type="ECO:0000313" key="3">
    <source>
        <dbReference type="Proteomes" id="UP000634136"/>
    </source>
</evidence>
<keyword evidence="3" id="KW-1185">Reference proteome</keyword>
<evidence type="ECO:0000256" key="1">
    <source>
        <dbReference type="SAM" id="MobiDB-lite"/>
    </source>
</evidence>
<proteinExistence type="predicted"/>
<evidence type="ECO:0000313" key="2">
    <source>
        <dbReference type="EMBL" id="KAF7819975.1"/>
    </source>
</evidence>
<name>A0A834TDW5_9FABA</name>
<gene>
    <name evidence="2" type="ORF">G2W53_025430</name>
</gene>
<reference evidence="2" key="1">
    <citation type="submission" date="2020-09" db="EMBL/GenBank/DDBJ databases">
        <title>Genome-Enabled Discovery of Anthraquinone Biosynthesis in Senna tora.</title>
        <authorList>
            <person name="Kang S.-H."/>
            <person name="Pandey R.P."/>
            <person name="Lee C.-M."/>
            <person name="Sim J.-S."/>
            <person name="Jeong J.-T."/>
            <person name="Choi B.-S."/>
            <person name="Jung M."/>
            <person name="Ginzburg D."/>
            <person name="Zhao K."/>
            <person name="Won S.Y."/>
            <person name="Oh T.-J."/>
            <person name="Yu Y."/>
            <person name="Kim N.-H."/>
            <person name="Lee O.R."/>
            <person name="Lee T.-H."/>
            <person name="Bashyal P."/>
            <person name="Kim T.-S."/>
            <person name="Lee W.-H."/>
            <person name="Kawkins C."/>
            <person name="Kim C.-K."/>
            <person name="Kim J.S."/>
            <person name="Ahn B.O."/>
            <person name="Rhee S.Y."/>
            <person name="Sohng J.K."/>
        </authorList>
    </citation>
    <scope>NUCLEOTIDE SEQUENCE</scope>
    <source>
        <tissue evidence="2">Leaf</tissue>
    </source>
</reference>
<dbReference type="EMBL" id="JAAIUW010000008">
    <property type="protein sequence ID" value="KAF7819975.1"/>
    <property type="molecule type" value="Genomic_DNA"/>
</dbReference>
<dbReference type="AlphaFoldDB" id="A0A834TDW5"/>
<comment type="caution">
    <text evidence="2">The sequence shown here is derived from an EMBL/GenBank/DDBJ whole genome shotgun (WGS) entry which is preliminary data.</text>
</comment>